<proteinExistence type="predicted"/>
<protein>
    <recommendedName>
        <fullName evidence="3">Sporulation protein YtxC</fullName>
    </recommendedName>
</protein>
<evidence type="ECO:0008006" key="3">
    <source>
        <dbReference type="Google" id="ProtNLM"/>
    </source>
</evidence>
<reference evidence="1" key="1">
    <citation type="submission" date="2020-10" db="EMBL/GenBank/DDBJ databases">
        <title>ChiBAC.</title>
        <authorList>
            <person name="Zenner C."/>
            <person name="Hitch T.C.A."/>
            <person name="Clavel T."/>
        </authorList>
    </citation>
    <scope>NUCLEOTIDE SEQUENCE</scope>
    <source>
        <strain evidence="1">DSM 107454</strain>
    </source>
</reference>
<accession>A0A9D5LZY7</accession>
<name>A0A9D5LZY7_9FIRM</name>
<comment type="caution">
    <text evidence="1">The sequence shown here is derived from an EMBL/GenBank/DDBJ whole genome shotgun (WGS) entry which is preliminary data.</text>
</comment>
<dbReference type="InterPro" id="IPR014199">
    <property type="entry name" value="Spore_YtxC"/>
</dbReference>
<organism evidence="1 2">
    <name type="scientific">Ructibacterium gallinarum</name>
    <dbReference type="NCBI Taxonomy" id="2779355"/>
    <lineage>
        <taxon>Bacteria</taxon>
        <taxon>Bacillati</taxon>
        <taxon>Bacillota</taxon>
        <taxon>Clostridia</taxon>
        <taxon>Eubacteriales</taxon>
        <taxon>Oscillospiraceae</taxon>
        <taxon>Ructibacterium</taxon>
    </lineage>
</organism>
<dbReference type="Pfam" id="PF08812">
    <property type="entry name" value="YtxC"/>
    <property type="match status" value="1"/>
</dbReference>
<evidence type="ECO:0000313" key="2">
    <source>
        <dbReference type="Proteomes" id="UP000806542"/>
    </source>
</evidence>
<keyword evidence="2" id="KW-1185">Reference proteome</keyword>
<evidence type="ECO:0000313" key="1">
    <source>
        <dbReference type="EMBL" id="MBE5039621.1"/>
    </source>
</evidence>
<sequence>MQCVTICTKNDLSELKQVIENQFSAKYHRFFQNENGLKAFTLNKKDLPEISIPMAKWINQSIFKNKIQKIIANKYQLLTEEERLQICLISIQRLKEENTGFNDMIRKQLLLQFELNNQLNLEGFVTFCLKEYQTELELLIEECLEEYLTEKDYYEFLELLRYFAEVEESRFGSLIIRAQKDGSYHYFDENLYDITSECKEIFFKDFADPEASEDDILVSILIILLPEQIYFLNAEYIQNTNILQTLKAVFQDRLLIDSGNHHFITGREL</sequence>
<dbReference type="AlphaFoldDB" id="A0A9D5LZY7"/>
<dbReference type="Proteomes" id="UP000806542">
    <property type="component" value="Unassembled WGS sequence"/>
</dbReference>
<gene>
    <name evidence="1" type="ORF">INF28_03980</name>
</gene>
<dbReference type="EMBL" id="JADCKB010000006">
    <property type="protein sequence ID" value="MBE5039621.1"/>
    <property type="molecule type" value="Genomic_DNA"/>
</dbReference>